<sequence length="92" mass="9534">MIERGFELLRKLPAKAEAVIGAVGTTAYGVTAAAPAEVQDVYGEVPISGWLINILSAADLRIAAGALVIVFGAVAFDGLKRLLSERHAAGDE</sequence>
<dbReference type="Proteomes" id="UP000178577">
    <property type="component" value="Unassembled WGS sequence"/>
</dbReference>
<comment type="caution">
    <text evidence="1">The sequence shown here is derived from an EMBL/GenBank/DDBJ whole genome shotgun (WGS) entry which is preliminary data.</text>
</comment>
<organism evidence="1 2">
    <name type="scientific">Candidatus Curtissbacteria bacterium RIFCSPHIGHO2_01_FULL_40_12</name>
    <dbReference type="NCBI Taxonomy" id="1797710"/>
    <lineage>
        <taxon>Bacteria</taxon>
        <taxon>Candidatus Curtissiibacteriota</taxon>
    </lineage>
</organism>
<reference evidence="1 2" key="1">
    <citation type="journal article" date="2016" name="Nat. Commun.">
        <title>Thousands of microbial genomes shed light on interconnected biogeochemical processes in an aquifer system.</title>
        <authorList>
            <person name="Anantharaman K."/>
            <person name="Brown C.T."/>
            <person name="Hug L.A."/>
            <person name="Sharon I."/>
            <person name="Castelle C.J."/>
            <person name="Probst A.J."/>
            <person name="Thomas B.C."/>
            <person name="Singh A."/>
            <person name="Wilkins M.J."/>
            <person name="Karaoz U."/>
            <person name="Brodie E.L."/>
            <person name="Williams K.H."/>
            <person name="Hubbard S.S."/>
            <person name="Banfield J.F."/>
        </authorList>
    </citation>
    <scope>NUCLEOTIDE SEQUENCE [LARGE SCALE GENOMIC DNA]</scope>
</reference>
<evidence type="ECO:0000313" key="1">
    <source>
        <dbReference type="EMBL" id="OGD87347.1"/>
    </source>
</evidence>
<dbReference type="AlphaFoldDB" id="A0A1F5G673"/>
<protein>
    <submittedName>
        <fullName evidence="1">Uncharacterized protein</fullName>
    </submittedName>
</protein>
<proteinExistence type="predicted"/>
<dbReference type="EMBL" id="MFAY01000060">
    <property type="protein sequence ID" value="OGD87347.1"/>
    <property type="molecule type" value="Genomic_DNA"/>
</dbReference>
<name>A0A1F5G673_9BACT</name>
<evidence type="ECO:0000313" key="2">
    <source>
        <dbReference type="Proteomes" id="UP000178577"/>
    </source>
</evidence>
<gene>
    <name evidence="1" type="ORF">A2693_00105</name>
</gene>
<accession>A0A1F5G673</accession>